<dbReference type="Proteomes" id="UP000283841">
    <property type="component" value="Unassembled WGS sequence"/>
</dbReference>
<accession>A0A443HU86</accession>
<evidence type="ECO:0000313" key="7">
    <source>
        <dbReference type="EMBL" id="RWQ95377.1"/>
    </source>
</evidence>
<evidence type="ECO:0000256" key="1">
    <source>
        <dbReference type="ARBA" id="ARBA00023015"/>
    </source>
</evidence>
<dbReference type="GO" id="GO:0003677">
    <property type="term" value="F:DNA binding"/>
    <property type="evidence" value="ECO:0007669"/>
    <property type="project" value="UniProtKB-KW"/>
</dbReference>
<evidence type="ECO:0000256" key="3">
    <source>
        <dbReference type="ARBA" id="ARBA00023163"/>
    </source>
</evidence>
<gene>
    <name evidence="7" type="ORF">C8Q69DRAFT_520166</name>
</gene>
<keyword evidence="8" id="KW-1185">Reference proteome</keyword>
<dbReference type="PANTHER" id="PTHR38111">
    <property type="entry name" value="ZN(2)-C6 FUNGAL-TYPE DOMAIN-CONTAINING PROTEIN-RELATED"/>
    <property type="match status" value="1"/>
</dbReference>
<dbReference type="VEuPathDB" id="FungiDB:C8Q69DRAFT_520166"/>
<feature type="compositionally biased region" description="Polar residues" evidence="5">
    <location>
        <begin position="151"/>
        <end position="161"/>
    </location>
</feature>
<keyword evidence="2" id="KW-0238">DNA-binding</keyword>
<dbReference type="GO" id="GO:0008270">
    <property type="term" value="F:zinc ion binding"/>
    <property type="evidence" value="ECO:0007669"/>
    <property type="project" value="InterPro"/>
</dbReference>
<dbReference type="SMART" id="SM00066">
    <property type="entry name" value="GAL4"/>
    <property type="match status" value="1"/>
</dbReference>
<comment type="caution">
    <text evidence="7">The sequence shown here is derived from an EMBL/GenBank/DDBJ whole genome shotgun (WGS) entry which is preliminary data.</text>
</comment>
<dbReference type="Gene3D" id="4.10.240.10">
    <property type="entry name" value="Zn(2)-C6 fungal-type DNA-binding domain"/>
    <property type="match status" value="1"/>
</dbReference>
<dbReference type="InterPro" id="IPR053178">
    <property type="entry name" value="Osmoadaptation_assoc"/>
</dbReference>
<sequence length="596" mass="67774">MGQIPAYSNPLALSQRYSMENGTKHYITKSRGRLRVVKNRTQHSCTNCRKRKVKCDRVQPCSACCRRGDGFECTYVASVESRKYMRQAEIIATLKHKIEALEKGDPEDQTSCETPTADEQNPALRTLDKIAFGSADEVAKIVSQLRGKTDLSISPTDNPNDVGQDAGRKRRRSDDESYDDDQGPCDHIKSLGSETGSLGSQMNSSDDTALSESAGTLEVFQDVFLDTFLSHFAPDDNWRCNSDLSHHEMRWLYSVARSMSSLPHSRRALHSIATASFGKLHGDARITATGHSITPCGWLYHLYGAEELFQLKGPDDFALGVEHELFLCFREHGIIASMIKMQPTFLSDHKWKTLPWSRDVPSKNIFHRLLDHVADIAGIFALYSRIEVQAFWEYISLSEIDGLQQQLVSQATDVVDRLREWKAEWADNYAQGQPYEVPTLPQDQRQSWDTQGFQLPPCPHPKEHNHGRSETSIYYPDFILAHSMTLYYGSMVLLSRIGHESSLISDEETEDICRRICRSVEYHIFFAPGGRGATALMFALRQAYLWFPVDRPEREWLEDLFVWMREMVPLAVNQHGRPPFSERDMARSLALGRPSL</sequence>
<evidence type="ECO:0000259" key="6">
    <source>
        <dbReference type="PROSITE" id="PS50048"/>
    </source>
</evidence>
<proteinExistence type="predicted"/>
<feature type="compositionally biased region" description="Polar residues" evidence="5">
    <location>
        <begin position="192"/>
        <end position="210"/>
    </location>
</feature>
<feature type="region of interest" description="Disordered" evidence="5">
    <location>
        <begin position="150"/>
        <end position="210"/>
    </location>
</feature>
<dbReference type="RefSeq" id="XP_028485022.1">
    <property type="nucleotide sequence ID" value="XM_028633487.1"/>
</dbReference>
<dbReference type="GeneID" id="39602764"/>
<evidence type="ECO:0000313" key="8">
    <source>
        <dbReference type="Proteomes" id="UP000283841"/>
    </source>
</evidence>
<keyword evidence="4" id="KW-0539">Nucleus</keyword>
<protein>
    <recommendedName>
        <fullName evidence="6">Zn(2)-C6 fungal-type domain-containing protein</fullName>
    </recommendedName>
</protein>
<evidence type="ECO:0000256" key="5">
    <source>
        <dbReference type="SAM" id="MobiDB-lite"/>
    </source>
</evidence>
<dbReference type="Pfam" id="PF00172">
    <property type="entry name" value="Zn_clus"/>
    <property type="match status" value="1"/>
</dbReference>
<feature type="domain" description="Zn(2)-C6 fungal-type" evidence="6">
    <location>
        <begin position="44"/>
        <end position="75"/>
    </location>
</feature>
<keyword evidence="1" id="KW-0805">Transcription regulation</keyword>
<evidence type="ECO:0000256" key="4">
    <source>
        <dbReference type="ARBA" id="ARBA00023242"/>
    </source>
</evidence>
<evidence type="ECO:0000256" key="2">
    <source>
        <dbReference type="ARBA" id="ARBA00023125"/>
    </source>
</evidence>
<dbReference type="PROSITE" id="PS00463">
    <property type="entry name" value="ZN2_CY6_FUNGAL_1"/>
    <property type="match status" value="1"/>
</dbReference>
<dbReference type="AlphaFoldDB" id="A0A443HU86"/>
<dbReference type="SUPFAM" id="SSF57701">
    <property type="entry name" value="Zn2/Cys6 DNA-binding domain"/>
    <property type="match status" value="1"/>
</dbReference>
<dbReference type="EMBL" id="RCNU01000005">
    <property type="protein sequence ID" value="RWQ95377.1"/>
    <property type="molecule type" value="Genomic_DNA"/>
</dbReference>
<keyword evidence="3" id="KW-0804">Transcription</keyword>
<dbReference type="InterPro" id="IPR036864">
    <property type="entry name" value="Zn2-C6_fun-type_DNA-bd_sf"/>
</dbReference>
<dbReference type="PROSITE" id="PS50048">
    <property type="entry name" value="ZN2_CY6_FUNGAL_2"/>
    <property type="match status" value="1"/>
</dbReference>
<reference evidence="7 8" key="1">
    <citation type="journal article" date="2018" name="Front. Microbiol.">
        <title>Genomic and genetic insights into a cosmopolitan fungus, Paecilomyces variotii (Eurotiales).</title>
        <authorList>
            <person name="Urquhart A.S."/>
            <person name="Mondo S.J."/>
            <person name="Makela M.R."/>
            <person name="Hane J.K."/>
            <person name="Wiebenga A."/>
            <person name="He G."/>
            <person name="Mihaltcheva S."/>
            <person name="Pangilinan J."/>
            <person name="Lipzen A."/>
            <person name="Barry K."/>
            <person name="de Vries R.P."/>
            <person name="Grigoriev I.V."/>
            <person name="Idnurm A."/>
        </authorList>
    </citation>
    <scope>NUCLEOTIDE SEQUENCE [LARGE SCALE GENOMIC DNA]</scope>
    <source>
        <strain evidence="7 8">CBS 101075</strain>
    </source>
</reference>
<organism evidence="7 8">
    <name type="scientific">Byssochlamys spectabilis</name>
    <name type="common">Paecilomyces variotii</name>
    <dbReference type="NCBI Taxonomy" id="264951"/>
    <lineage>
        <taxon>Eukaryota</taxon>
        <taxon>Fungi</taxon>
        <taxon>Dikarya</taxon>
        <taxon>Ascomycota</taxon>
        <taxon>Pezizomycotina</taxon>
        <taxon>Eurotiomycetes</taxon>
        <taxon>Eurotiomycetidae</taxon>
        <taxon>Eurotiales</taxon>
        <taxon>Thermoascaceae</taxon>
        <taxon>Paecilomyces</taxon>
    </lineage>
</organism>
<dbReference type="GO" id="GO:0000981">
    <property type="term" value="F:DNA-binding transcription factor activity, RNA polymerase II-specific"/>
    <property type="evidence" value="ECO:0007669"/>
    <property type="project" value="InterPro"/>
</dbReference>
<dbReference type="PANTHER" id="PTHR38111:SF2">
    <property type="entry name" value="FINGER DOMAIN PROTEIN, PUTATIVE (AFU_ORTHOLOGUE AFUA_1G01560)-RELATED"/>
    <property type="match status" value="1"/>
</dbReference>
<dbReference type="InterPro" id="IPR001138">
    <property type="entry name" value="Zn2Cys6_DnaBD"/>
</dbReference>
<dbReference type="STRING" id="264951.A0A443HU86"/>
<name>A0A443HU86_BYSSP</name>
<dbReference type="CDD" id="cd00067">
    <property type="entry name" value="GAL4"/>
    <property type="match status" value="1"/>
</dbReference>